<dbReference type="Proteomes" id="UP000036681">
    <property type="component" value="Unplaced"/>
</dbReference>
<reference evidence="2" key="1">
    <citation type="submission" date="2017-02" db="UniProtKB">
        <authorList>
            <consortium name="WormBaseParasite"/>
        </authorList>
    </citation>
    <scope>IDENTIFICATION</scope>
</reference>
<organism evidence="1 2">
    <name type="scientific">Ascaris lumbricoides</name>
    <name type="common">Giant roundworm</name>
    <dbReference type="NCBI Taxonomy" id="6252"/>
    <lineage>
        <taxon>Eukaryota</taxon>
        <taxon>Metazoa</taxon>
        <taxon>Ecdysozoa</taxon>
        <taxon>Nematoda</taxon>
        <taxon>Chromadorea</taxon>
        <taxon>Rhabditida</taxon>
        <taxon>Spirurina</taxon>
        <taxon>Ascaridomorpha</taxon>
        <taxon>Ascaridoidea</taxon>
        <taxon>Ascarididae</taxon>
        <taxon>Ascaris</taxon>
    </lineage>
</organism>
<evidence type="ECO:0000313" key="1">
    <source>
        <dbReference type="Proteomes" id="UP000036681"/>
    </source>
</evidence>
<sequence>MQATHDDYDHRLTETTIANPRETHAIGAEQFAIRLNNEINSRLSLLSPNSWRNDWTMQATHDDYDHRLTETTIANPRETHAIGAEQFAIRLNNEINSRLSLLVADMDTVATTLRLNSRMDPRIVCACDFESPPIMLEPIGDLKWLQNAEQRIAEIIAKPNPTIEEKKDLQLRDDSYVESPLRYRRLKLKAHYLNVGF</sequence>
<dbReference type="AlphaFoldDB" id="A0A0M3IWE5"/>
<name>A0A0M3IWE5_ASCLU</name>
<dbReference type="WBParaSite" id="ALUE_0002307301-mRNA-1">
    <property type="protein sequence ID" value="ALUE_0002307301-mRNA-1"/>
    <property type="gene ID" value="ALUE_0002307301"/>
</dbReference>
<accession>A0A0M3IWE5</accession>
<proteinExistence type="predicted"/>
<protein>
    <submittedName>
        <fullName evidence="2">Helitron_like_N domain-containing protein</fullName>
    </submittedName>
</protein>
<keyword evidence="1" id="KW-1185">Reference proteome</keyword>
<evidence type="ECO:0000313" key="2">
    <source>
        <dbReference type="WBParaSite" id="ALUE_0002307301-mRNA-1"/>
    </source>
</evidence>